<gene>
    <name evidence="1" type="ORF">DXN04_14405</name>
</gene>
<dbReference type="OrthoDB" id="6637825at2"/>
<dbReference type="AlphaFoldDB" id="A0A3E1P2S0"/>
<dbReference type="RefSeq" id="WP_116854048.1">
    <property type="nucleotide sequence ID" value="NZ_QTJV01000004.1"/>
</dbReference>
<dbReference type="Proteomes" id="UP000261174">
    <property type="component" value="Unassembled WGS sequence"/>
</dbReference>
<dbReference type="EMBL" id="QTJV01000004">
    <property type="protein sequence ID" value="RFM34465.1"/>
    <property type="molecule type" value="Genomic_DNA"/>
</dbReference>
<protein>
    <recommendedName>
        <fullName evidence="3">Phosphoribosyltransferase</fullName>
    </recommendedName>
</protein>
<proteinExistence type="predicted"/>
<organism evidence="1 2">
    <name type="scientific">Chitinophaga silvisoli</name>
    <dbReference type="NCBI Taxonomy" id="2291814"/>
    <lineage>
        <taxon>Bacteria</taxon>
        <taxon>Pseudomonadati</taxon>
        <taxon>Bacteroidota</taxon>
        <taxon>Chitinophagia</taxon>
        <taxon>Chitinophagales</taxon>
        <taxon>Chitinophagaceae</taxon>
        <taxon>Chitinophaga</taxon>
    </lineage>
</organism>
<evidence type="ECO:0008006" key="3">
    <source>
        <dbReference type="Google" id="ProtNLM"/>
    </source>
</evidence>
<sequence length="211" mass="24144">MKLQRIEQKNLRDHYYLNGHDDCYYLLEYMPGEDFDYSEANQLIPNFKKKRGASGWKYKGQAISKVAEYLEDAIDDLDLAGCTLVPIPPSKIKTNPQYDDRMTQVLNRLNSEGNLDVREIINAIEDRDASHLSGDHRPKLDDLVENYELDLEECEELKSTVVLFDDLITAGAHFKACKQVIQDAFPDIKVIGVFIARRVVPDPFSDFLDGV</sequence>
<comment type="caution">
    <text evidence="1">The sequence shown here is derived from an EMBL/GenBank/DDBJ whole genome shotgun (WGS) entry which is preliminary data.</text>
</comment>
<accession>A0A3E1P2S0</accession>
<keyword evidence="2" id="KW-1185">Reference proteome</keyword>
<reference evidence="1 2" key="1">
    <citation type="submission" date="2018-08" db="EMBL/GenBank/DDBJ databases">
        <title>Chitinophaga sp. K20C18050901, a novel bacterium isolated from forest soil.</title>
        <authorList>
            <person name="Wang C."/>
        </authorList>
    </citation>
    <scope>NUCLEOTIDE SEQUENCE [LARGE SCALE GENOMIC DNA]</scope>
    <source>
        <strain evidence="1 2">K20C18050901</strain>
    </source>
</reference>
<name>A0A3E1P2S0_9BACT</name>
<evidence type="ECO:0000313" key="1">
    <source>
        <dbReference type="EMBL" id="RFM34465.1"/>
    </source>
</evidence>
<evidence type="ECO:0000313" key="2">
    <source>
        <dbReference type="Proteomes" id="UP000261174"/>
    </source>
</evidence>